<keyword evidence="1" id="KW-0472">Membrane</keyword>
<gene>
    <name evidence="2" type="ORF">METZ01_LOCUS433450</name>
</gene>
<dbReference type="EMBL" id="UINC01174459">
    <property type="protein sequence ID" value="SVD80596.1"/>
    <property type="molecule type" value="Genomic_DNA"/>
</dbReference>
<protein>
    <submittedName>
        <fullName evidence="2">Uncharacterized protein</fullName>
    </submittedName>
</protein>
<organism evidence="2">
    <name type="scientific">marine metagenome</name>
    <dbReference type="NCBI Taxonomy" id="408172"/>
    <lineage>
        <taxon>unclassified sequences</taxon>
        <taxon>metagenomes</taxon>
        <taxon>ecological metagenomes</taxon>
    </lineage>
</organism>
<keyword evidence="1" id="KW-1133">Transmembrane helix</keyword>
<reference evidence="2" key="1">
    <citation type="submission" date="2018-05" db="EMBL/GenBank/DDBJ databases">
        <authorList>
            <person name="Lanie J.A."/>
            <person name="Ng W.-L."/>
            <person name="Kazmierczak K.M."/>
            <person name="Andrzejewski T.M."/>
            <person name="Davidsen T.M."/>
            <person name="Wayne K.J."/>
            <person name="Tettelin H."/>
            <person name="Glass J.I."/>
            <person name="Rusch D."/>
            <person name="Podicherti R."/>
            <person name="Tsui H.-C.T."/>
            <person name="Winkler M.E."/>
        </authorList>
    </citation>
    <scope>NUCLEOTIDE SEQUENCE</scope>
</reference>
<accession>A0A382YB84</accession>
<name>A0A382YB84_9ZZZZ</name>
<proteinExistence type="predicted"/>
<sequence>MMVGLITLVQPRLAQNFLKQHAFSPVFRNFAVAGRFILGIVFILVADGSRYPLIFNLIGVIALIAGIFVAVIPMATFTKVALRSARLNANLVRIGGAGATAMGVFMAYAVL</sequence>
<feature type="transmembrane region" description="Helical" evidence="1">
    <location>
        <begin position="30"/>
        <end position="46"/>
    </location>
</feature>
<evidence type="ECO:0000313" key="2">
    <source>
        <dbReference type="EMBL" id="SVD80596.1"/>
    </source>
</evidence>
<feature type="transmembrane region" description="Helical" evidence="1">
    <location>
        <begin position="53"/>
        <end position="72"/>
    </location>
</feature>
<dbReference type="AlphaFoldDB" id="A0A382YB84"/>
<evidence type="ECO:0000256" key="1">
    <source>
        <dbReference type="SAM" id="Phobius"/>
    </source>
</evidence>
<keyword evidence="1" id="KW-0812">Transmembrane</keyword>
<feature type="transmembrane region" description="Helical" evidence="1">
    <location>
        <begin position="92"/>
        <end position="110"/>
    </location>
</feature>